<name>A0AAV4R7Z9_CAEEX</name>
<reference evidence="2 3" key="1">
    <citation type="submission" date="2021-06" db="EMBL/GenBank/DDBJ databases">
        <title>Caerostris extrusa draft genome.</title>
        <authorList>
            <person name="Kono N."/>
            <person name="Arakawa K."/>
        </authorList>
    </citation>
    <scope>NUCLEOTIDE SEQUENCE [LARGE SCALE GENOMIC DNA]</scope>
</reference>
<evidence type="ECO:0000313" key="2">
    <source>
        <dbReference type="EMBL" id="GIY17850.1"/>
    </source>
</evidence>
<proteinExistence type="predicted"/>
<sequence length="150" mass="16429">MPPPYQDTIPTIDIMPPQASGDEGEENEVDMTEFFPLLRKMILRGMRMKGRKRRPKSKQPSCCRRTNGCCHRPTGCAFGKTAEDLRGTGGNSKNVCQKKGPKKQGGPPPPLTGTQRHQAHNKEESPSEPNVGNRQGGSLIVTDLSCLQST</sequence>
<evidence type="ECO:0000313" key="3">
    <source>
        <dbReference type="Proteomes" id="UP001054945"/>
    </source>
</evidence>
<protein>
    <submittedName>
        <fullName evidence="2">Uncharacterized protein</fullName>
    </submittedName>
</protein>
<keyword evidence="3" id="KW-1185">Reference proteome</keyword>
<feature type="compositionally biased region" description="Basic residues" evidence="1">
    <location>
        <begin position="47"/>
        <end position="57"/>
    </location>
</feature>
<dbReference type="AlphaFoldDB" id="A0AAV4R7Z9"/>
<dbReference type="Proteomes" id="UP001054945">
    <property type="component" value="Unassembled WGS sequence"/>
</dbReference>
<feature type="region of interest" description="Disordered" evidence="1">
    <location>
        <begin position="47"/>
        <end position="66"/>
    </location>
</feature>
<comment type="caution">
    <text evidence="2">The sequence shown here is derived from an EMBL/GenBank/DDBJ whole genome shotgun (WGS) entry which is preliminary data.</text>
</comment>
<feature type="region of interest" description="Disordered" evidence="1">
    <location>
        <begin position="73"/>
        <end position="150"/>
    </location>
</feature>
<dbReference type="EMBL" id="BPLR01007556">
    <property type="protein sequence ID" value="GIY17850.1"/>
    <property type="molecule type" value="Genomic_DNA"/>
</dbReference>
<organism evidence="2 3">
    <name type="scientific">Caerostris extrusa</name>
    <name type="common">Bark spider</name>
    <name type="synonym">Caerostris bankana</name>
    <dbReference type="NCBI Taxonomy" id="172846"/>
    <lineage>
        <taxon>Eukaryota</taxon>
        <taxon>Metazoa</taxon>
        <taxon>Ecdysozoa</taxon>
        <taxon>Arthropoda</taxon>
        <taxon>Chelicerata</taxon>
        <taxon>Arachnida</taxon>
        <taxon>Araneae</taxon>
        <taxon>Araneomorphae</taxon>
        <taxon>Entelegynae</taxon>
        <taxon>Araneoidea</taxon>
        <taxon>Araneidae</taxon>
        <taxon>Caerostris</taxon>
    </lineage>
</organism>
<evidence type="ECO:0000256" key="1">
    <source>
        <dbReference type="SAM" id="MobiDB-lite"/>
    </source>
</evidence>
<feature type="region of interest" description="Disordered" evidence="1">
    <location>
        <begin position="1"/>
        <end position="27"/>
    </location>
</feature>
<gene>
    <name evidence="2" type="ORF">CEXT_496611</name>
</gene>
<accession>A0AAV4R7Z9</accession>